<dbReference type="PROSITE" id="PS00028">
    <property type="entry name" value="ZINC_FINGER_C2H2_1"/>
    <property type="match status" value="4"/>
</dbReference>
<keyword evidence="12" id="KW-0804">Transcription</keyword>
<evidence type="ECO:0000256" key="1">
    <source>
        <dbReference type="ARBA" id="ARBA00003767"/>
    </source>
</evidence>
<dbReference type="GeneTree" id="ENSGT00940000154411"/>
<keyword evidence="8" id="KW-0862">Zinc</keyword>
<reference evidence="18" key="1">
    <citation type="submission" date="2025-08" db="UniProtKB">
        <authorList>
            <consortium name="Ensembl"/>
        </authorList>
    </citation>
    <scope>IDENTIFICATION</scope>
</reference>
<dbReference type="GO" id="GO:0000981">
    <property type="term" value="F:DNA-binding transcription factor activity, RNA polymerase II-specific"/>
    <property type="evidence" value="ECO:0007669"/>
    <property type="project" value="TreeGrafter"/>
</dbReference>
<name>A0A8C4YFZ9_9SAUR</name>
<keyword evidence="7 14" id="KW-0863">Zinc-finger</keyword>
<evidence type="ECO:0000256" key="6">
    <source>
        <dbReference type="ARBA" id="ARBA00022737"/>
    </source>
</evidence>
<dbReference type="FunFam" id="3.30.160.60:FF:000200">
    <property type="entry name" value="zinc finger protein 510 isoform X2"/>
    <property type="match status" value="1"/>
</dbReference>
<evidence type="ECO:0000259" key="17">
    <source>
        <dbReference type="PROSITE" id="PS50805"/>
    </source>
</evidence>
<feature type="domain" description="C2H2-type" evidence="16">
    <location>
        <begin position="223"/>
        <end position="250"/>
    </location>
</feature>
<keyword evidence="4" id="KW-1017">Isopeptide bond</keyword>
<evidence type="ECO:0000313" key="18">
    <source>
        <dbReference type="Ensembl" id="ENSGEVP00005024600.1"/>
    </source>
</evidence>
<keyword evidence="13" id="KW-0539">Nucleus</keyword>
<dbReference type="SMART" id="SM00355">
    <property type="entry name" value="ZnF_C2H2"/>
    <property type="match status" value="5"/>
</dbReference>
<evidence type="ECO:0000256" key="13">
    <source>
        <dbReference type="ARBA" id="ARBA00023242"/>
    </source>
</evidence>
<evidence type="ECO:0000256" key="12">
    <source>
        <dbReference type="ARBA" id="ARBA00023163"/>
    </source>
</evidence>
<dbReference type="GeneID" id="115641497"/>
<comment type="similarity">
    <text evidence="3">Belongs to the krueppel C2H2-type zinc-finger protein family.</text>
</comment>
<evidence type="ECO:0000313" key="19">
    <source>
        <dbReference type="Proteomes" id="UP000694390"/>
    </source>
</evidence>
<evidence type="ECO:0000256" key="8">
    <source>
        <dbReference type="ARBA" id="ARBA00022833"/>
    </source>
</evidence>
<evidence type="ECO:0000256" key="15">
    <source>
        <dbReference type="SAM" id="MobiDB-lite"/>
    </source>
</evidence>
<gene>
    <name evidence="18" type="primary">LOC115641497</name>
</gene>
<dbReference type="InterPro" id="IPR013087">
    <property type="entry name" value="Znf_C2H2_type"/>
</dbReference>
<evidence type="ECO:0000256" key="5">
    <source>
        <dbReference type="ARBA" id="ARBA00022723"/>
    </source>
</evidence>
<dbReference type="FunFam" id="3.30.160.60:FF:002254">
    <property type="entry name" value="Zinc finger protein 540"/>
    <property type="match status" value="1"/>
</dbReference>
<dbReference type="GO" id="GO:0000978">
    <property type="term" value="F:RNA polymerase II cis-regulatory region sequence-specific DNA binding"/>
    <property type="evidence" value="ECO:0007669"/>
    <property type="project" value="TreeGrafter"/>
</dbReference>
<dbReference type="SUPFAM" id="SSF57667">
    <property type="entry name" value="beta-beta-alpha zinc fingers"/>
    <property type="match status" value="3"/>
</dbReference>
<proteinExistence type="inferred from homology"/>
<dbReference type="FunFam" id="3.30.160.60:FF:002343">
    <property type="entry name" value="Zinc finger protein 33A"/>
    <property type="match status" value="1"/>
</dbReference>
<dbReference type="Proteomes" id="UP000694390">
    <property type="component" value="Unassembled WGS sequence"/>
</dbReference>
<evidence type="ECO:0000256" key="9">
    <source>
        <dbReference type="ARBA" id="ARBA00022843"/>
    </source>
</evidence>
<keyword evidence="19" id="KW-1185">Reference proteome</keyword>
<dbReference type="InterPro" id="IPR001909">
    <property type="entry name" value="KRAB"/>
</dbReference>
<dbReference type="Pfam" id="PF00096">
    <property type="entry name" value="zf-C2H2"/>
    <property type="match status" value="5"/>
</dbReference>
<dbReference type="InterPro" id="IPR036236">
    <property type="entry name" value="Znf_C2H2_sf"/>
</dbReference>
<dbReference type="FunFam" id="3.30.160.60:FF:000247">
    <property type="entry name" value="Zinc finger protein 236"/>
    <property type="match status" value="2"/>
</dbReference>
<keyword evidence="9" id="KW-0832">Ubl conjugation</keyword>
<accession>A0A8C4YFZ9</accession>
<dbReference type="PANTHER" id="PTHR23226">
    <property type="entry name" value="ZINC FINGER AND SCAN DOMAIN-CONTAINING"/>
    <property type="match status" value="1"/>
</dbReference>
<comment type="function">
    <text evidence="1">May be involved in transcriptional regulation.</text>
</comment>
<feature type="domain" description="C2H2-type" evidence="16">
    <location>
        <begin position="307"/>
        <end position="334"/>
    </location>
</feature>
<sequence length="382" mass="43453">MSYRYVGYICISRLGQCFWATSPDILASTLPSLFDGPLRVISCTMSPWKGPRGYTYCVSKTFPARFPVTQPDVISQLEQGEEPWVPELQGSEEREILRAPRTADDSMACENKEQNSQQENVEQVDKHRALLQRSKRNVSRSHEQGNSCEIQHKPEREQGNQAGEKLGKCISFQGTQKVLMETTTQQEILRRKRKNTCTECEKNFIHRSSLSVHLRIHTGERPYECRECGKTFNRSSNLSKHRRIHAGDRPYKCSNCGKSFTHRSALSRLQRIHTGERPYECSECGKTFKHSSNIITHQRIHTGERLYKCCECGICFIKSSALSEHQRIHTGRGPMNAVSAGKPSLGSQPMLANRESATEINIVTISRAIKTFFSLILFLIPT</sequence>
<feature type="domain" description="KRAB" evidence="17">
    <location>
        <begin position="1"/>
        <end position="96"/>
    </location>
</feature>
<keyword evidence="10" id="KW-0805">Transcription regulation</keyword>
<dbReference type="RefSeq" id="XP_030400564.1">
    <property type="nucleotide sequence ID" value="XM_030544704.1"/>
</dbReference>
<evidence type="ECO:0000256" key="14">
    <source>
        <dbReference type="PROSITE-ProRule" id="PRU00042"/>
    </source>
</evidence>
<dbReference type="GO" id="GO:0008270">
    <property type="term" value="F:zinc ion binding"/>
    <property type="evidence" value="ECO:0007669"/>
    <property type="project" value="UniProtKB-KW"/>
</dbReference>
<keyword evidence="5" id="KW-0479">Metal-binding</keyword>
<evidence type="ECO:0000256" key="4">
    <source>
        <dbReference type="ARBA" id="ARBA00022499"/>
    </source>
</evidence>
<keyword evidence="11" id="KW-0238">DNA-binding</keyword>
<dbReference type="PROSITE" id="PS50157">
    <property type="entry name" value="ZINC_FINGER_C2H2_2"/>
    <property type="match status" value="5"/>
</dbReference>
<feature type="domain" description="C2H2-type" evidence="16">
    <location>
        <begin position="251"/>
        <end position="278"/>
    </location>
</feature>
<evidence type="ECO:0000256" key="10">
    <source>
        <dbReference type="ARBA" id="ARBA00023015"/>
    </source>
</evidence>
<feature type="domain" description="C2H2-type" evidence="16">
    <location>
        <begin position="195"/>
        <end position="222"/>
    </location>
</feature>
<evidence type="ECO:0000259" key="16">
    <source>
        <dbReference type="PROSITE" id="PS50157"/>
    </source>
</evidence>
<protein>
    <submittedName>
        <fullName evidence="18">Zinc finger protein 22-like</fullName>
    </submittedName>
</protein>
<feature type="region of interest" description="Disordered" evidence="15">
    <location>
        <begin position="133"/>
        <end position="161"/>
    </location>
</feature>
<keyword evidence="6" id="KW-0677">Repeat</keyword>
<dbReference type="Ensembl" id="ENSGEVT00005025869.1">
    <property type="protein sequence ID" value="ENSGEVP00005024600.1"/>
    <property type="gene ID" value="ENSGEVG00005017467.1"/>
</dbReference>
<dbReference type="AlphaFoldDB" id="A0A8C4YFZ9"/>
<dbReference type="GO" id="GO:0005634">
    <property type="term" value="C:nucleus"/>
    <property type="evidence" value="ECO:0007669"/>
    <property type="project" value="UniProtKB-SubCell"/>
</dbReference>
<evidence type="ECO:0000256" key="2">
    <source>
        <dbReference type="ARBA" id="ARBA00004123"/>
    </source>
</evidence>
<reference evidence="18" key="2">
    <citation type="submission" date="2025-09" db="UniProtKB">
        <authorList>
            <consortium name="Ensembl"/>
        </authorList>
    </citation>
    <scope>IDENTIFICATION</scope>
</reference>
<dbReference type="PANTHER" id="PTHR23226:SF377">
    <property type="entry name" value="ZINC FINGER AND SCAN DOMAIN-CONTAINING PROTEIN 20"/>
    <property type="match status" value="1"/>
</dbReference>
<evidence type="ECO:0000256" key="11">
    <source>
        <dbReference type="ARBA" id="ARBA00023125"/>
    </source>
</evidence>
<evidence type="ECO:0000256" key="7">
    <source>
        <dbReference type="ARBA" id="ARBA00022771"/>
    </source>
</evidence>
<evidence type="ECO:0000256" key="3">
    <source>
        <dbReference type="ARBA" id="ARBA00006991"/>
    </source>
</evidence>
<feature type="domain" description="C2H2-type" evidence="16">
    <location>
        <begin position="279"/>
        <end position="306"/>
    </location>
</feature>
<dbReference type="PROSITE" id="PS50805">
    <property type="entry name" value="KRAB"/>
    <property type="match status" value="1"/>
</dbReference>
<comment type="subcellular location">
    <subcellularLocation>
        <location evidence="2">Nucleus</location>
    </subcellularLocation>
</comment>
<organism evidence="18 19">
    <name type="scientific">Gopherus evgoodei</name>
    <name type="common">Goodes thornscrub tortoise</name>
    <dbReference type="NCBI Taxonomy" id="1825980"/>
    <lineage>
        <taxon>Eukaryota</taxon>
        <taxon>Metazoa</taxon>
        <taxon>Chordata</taxon>
        <taxon>Craniata</taxon>
        <taxon>Vertebrata</taxon>
        <taxon>Euteleostomi</taxon>
        <taxon>Archelosauria</taxon>
        <taxon>Testudinata</taxon>
        <taxon>Testudines</taxon>
        <taxon>Cryptodira</taxon>
        <taxon>Durocryptodira</taxon>
        <taxon>Testudinoidea</taxon>
        <taxon>Testudinidae</taxon>
        <taxon>Gopherus</taxon>
    </lineage>
</organism>
<dbReference type="Gene3D" id="3.30.160.60">
    <property type="entry name" value="Classic Zinc Finger"/>
    <property type="match status" value="5"/>
</dbReference>
<dbReference type="OrthoDB" id="654211at2759"/>